<evidence type="ECO:0000313" key="3">
    <source>
        <dbReference type="Proteomes" id="UP001176521"/>
    </source>
</evidence>
<feature type="compositionally biased region" description="Gly residues" evidence="1">
    <location>
        <begin position="535"/>
        <end position="544"/>
    </location>
</feature>
<proteinExistence type="predicted"/>
<feature type="compositionally biased region" description="Pro residues" evidence="1">
    <location>
        <begin position="12"/>
        <end position="22"/>
    </location>
</feature>
<feature type="non-terminal residue" evidence="2">
    <location>
        <position position="1"/>
    </location>
</feature>
<evidence type="ECO:0000313" key="2">
    <source>
        <dbReference type="EMBL" id="KAK0518031.1"/>
    </source>
</evidence>
<protein>
    <submittedName>
        <fullName evidence="2">Uncharacterized protein</fullName>
    </submittedName>
</protein>
<dbReference type="Proteomes" id="UP001176521">
    <property type="component" value="Unassembled WGS sequence"/>
</dbReference>
<keyword evidence="3" id="KW-1185">Reference proteome</keyword>
<feature type="compositionally biased region" description="Pro residues" evidence="1">
    <location>
        <begin position="185"/>
        <end position="196"/>
    </location>
</feature>
<dbReference type="EMBL" id="JAPDMQ010001467">
    <property type="protein sequence ID" value="KAK0518031.1"/>
    <property type="molecule type" value="Genomic_DNA"/>
</dbReference>
<organism evidence="2 3">
    <name type="scientific">Tilletia horrida</name>
    <dbReference type="NCBI Taxonomy" id="155126"/>
    <lineage>
        <taxon>Eukaryota</taxon>
        <taxon>Fungi</taxon>
        <taxon>Dikarya</taxon>
        <taxon>Basidiomycota</taxon>
        <taxon>Ustilaginomycotina</taxon>
        <taxon>Exobasidiomycetes</taxon>
        <taxon>Tilletiales</taxon>
        <taxon>Tilletiaceae</taxon>
        <taxon>Tilletia</taxon>
    </lineage>
</organism>
<dbReference type="AlphaFoldDB" id="A0AAN6G2X5"/>
<feature type="region of interest" description="Disordered" evidence="1">
    <location>
        <begin position="1"/>
        <end position="59"/>
    </location>
</feature>
<feature type="region of interest" description="Disordered" evidence="1">
    <location>
        <begin position="516"/>
        <end position="553"/>
    </location>
</feature>
<sequence length="553" mass="59998">SGLRRGFLLEPARPPDPAPAPASPSANNAQKRKDPPQQAAPDGSRPPARAAKTSAADSIRRQAFPRSPHANELHAQHLVQLEKRRAADSKVAAFIDRLIRDLADLEASKAMNPNACRLLSAATDATLKLALSPGACATPEVLIKALRTFDPEKPASVDDIRLDARPSYATATRNARGQRYSRAAPPAPPIPSPPLAPLRPLQGFRLRGQKKGSAEEVAAAADSRMDDRIFARLSSQHAVRSQHSFFIKIRLTNALREAGAPADVGIDIIKHVPTGVSLRPSTTCTASQLYEYKDTIQKTLTADRVDLSCQWDRYVLMDVPCFIDGMQVPDDVLAEELEAALDCPLPEPPRRLGRPEALSKQRKSSVLFSLPRGRMPQCTGRLSLLAQRFSVRPYKEQKASETCDRCLSQHHTTAACKSLQPRCKACGVEGHDASSQDCRVAAAEPDSVHAIPLCHHCTGPHPAFSPGCYAAARYCKDVRAVAVPTGTRLARARRDGARRRQQEVARRRVAAIARTSRTAEEQAVHEEEEEARLLGLGGRTGAEGSGPRAMETG</sequence>
<feature type="region of interest" description="Disordered" evidence="1">
    <location>
        <begin position="171"/>
        <end position="196"/>
    </location>
</feature>
<gene>
    <name evidence="2" type="ORF">OC842_007920</name>
</gene>
<name>A0AAN6G2X5_9BASI</name>
<comment type="caution">
    <text evidence="2">The sequence shown here is derived from an EMBL/GenBank/DDBJ whole genome shotgun (WGS) entry which is preliminary data.</text>
</comment>
<reference evidence="2" key="1">
    <citation type="journal article" date="2023" name="PhytoFront">
        <title>Draft Genome Resources of Seven Strains of Tilletia horrida, Causal Agent of Kernel Smut of Rice.</title>
        <authorList>
            <person name="Khanal S."/>
            <person name="Antony Babu S."/>
            <person name="Zhou X.G."/>
        </authorList>
    </citation>
    <scope>NUCLEOTIDE SEQUENCE</scope>
    <source>
        <strain evidence="2">TX3</strain>
    </source>
</reference>
<evidence type="ECO:0000256" key="1">
    <source>
        <dbReference type="SAM" id="MobiDB-lite"/>
    </source>
</evidence>
<accession>A0AAN6G2X5</accession>